<dbReference type="AlphaFoldDB" id="A0A8S3S4T9"/>
<sequence length="660" mass="75120">MDNYSIDSLNSLGEHLVGQQKTASKTLTGQEDGHSTENNKVSELCNRSFEHINLENFIGFLTKKENVLIPGVKAIAEGTNDEPLKSNLNIFLHFLKESFYHIVKKGEQFSKNHTRKIETYFQCEFYKLQTKHIIHEKFIYSLRSLSQSKDFPTTSGLIPSDHSYSAKTHNDKYNSPPQLTSDGFTNQISTGNLETEDLHFDIANDQLKNQIDLSDTNEIIYTATPISVIDDKAHDVLLDEINSTDHSYTKENTCSSSTKDLPIIAPDIPSITKRKIPLIDFHDLPISAYDCYCLILSLCLYFWSTLHWPHKQKLNIDHENLESITVNIDHMTEEEEKKCLYFYGWTIIGVRSDIKQMSENDDINKLDILNCLQKLGNDEICGAMHSGTPMFNFMVKQDTIQFFSFLDAVSLKLLDLDHLLSQKHDAVEIALEKLSKCKKLRKEFFLMLEKCDINNLAQTDKIFLLQTIVVKYIKSRQKTEIKRNNFQPKKMSSTTRGEIKVKCKRKNSKVGNSSEATINLKETDASSHSGFSSVATLNEAETSKPIAGPSKSKKAKTINNNCETKTDSISKKTLSIEQICTDPKILKGAKIKHKWKVNKKCVNFNGEILGLTASDVAPDDSDTDLANEICFDVKYYKYKNKIYHFRILPDLKSGDLQLLD</sequence>
<gene>
    <name evidence="2" type="ORF">MEDL_27252</name>
</gene>
<keyword evidence="3" id="KW-1185">Reference proteome</keyword>
<accession>A0A8S3S4T9</accession>
<dbReference type="Proteomes" id="UP000683360">
    <property type="component" value="Unassembled WGS sequence"/>
</dbReference>
<dbReference type="EMBL" id="CAJPWZ010001349">
    <property type="protein sequence ID" value="CAG2213373.1"/>
    <property type="molecule type" value="Genomic_DNA"/>
</dbReference>
<dbReference type="OrthoDB" id="6171645at2759"/>
<comment type="caution">
    <text evidence="2">The sequence shown here is derived from an EMBL/GenBank/DDBJ whole genome shotgun (WGS) entry which is preliminary data.</text>
</comment>
<evidence type="ECO:0000313" key="2">
    <source>
        <dbReference type="EMBL" id="CAG2213373.1"/>
    </source>
</evidence>
<reference evidence="2" key="1">
    <citation type="submission" date="2021-03" db="EMBL/GenBank/DDBJ databases">
        <authorList>
            <person name="Bekaert M."/>
        </authorList>
    </citation>
    <scope>NUCLEOTIDE SEQUENCE</scope>
</reference>
<proteinExistence type="predicted"/>
<feature type="region of interest" description="Disordered" evidence="1">
    <location>
        <begin position="160"/>
        <end position="180"/>
    </location>
</feature>
<name>A0A8S3S4T9_MYTED</name>
<organism evidence="2 3">
    <name type="scientific">Mytilus edulis</name>
    <name type="common">Blue mussel</name>
    <dbReference type="NCBI Taxonomy" id="6550"/>
    <lineage>
        <taxon>Eukaryota</taxon>
        <taxon>Metazoa</taxon>
        <taxon>Spiralia</taxon>
        <taxon>Lophotrochozoa</taxon>
        <taxon>Mollusca</taxon>
        <taxon>Bivalvia</taxon>
        <taxon>Autobranchia</taxon>
        <taxon>Pteriomorphia</taxon>
        <taxon>Mytilida</taxon>
        <taxon>Mytiloidea</taxon>
        <taxon>Mytilidae</taxon>
        <taxon>Mytilinae</taxon>
        <taxon>Mytilus</taxon>
    </lineage>
</organism>
<evidence type="ECO:0000256" key="1">
    <source>
        <dbReference type="SAM" id="MobiDB-lite"/>
    </source>
</evidence>
<evidence type="ECO:0000313" key="3">
    <source>
        <dbReference type="Proteomes" id="UP000683360"/>
    </source>
</evidence>
<protein>
    <submittedName>
        <fullName evidence="2">Uncharacterized protein</fullName>
    </submittedName>
</protein>